<evidence type="ECO:0000313" key="2">
    <source>
        <dbReference type="Proteomes" id="UP000683493"/>
    </source>
</evidence>
<evidence type="ECO:0000313" key="1">
    <source>
        <dbReference type="EMBL" id="QWV98639.1"/>
    </source>
</evidence>
<evidence type="ECO:0008006" key="3">
    <source>
        <dbReference type="Google" id="ProtNLM"/>
    </source>
</evidence>
<keyword evidence="2" id="KW-1185">Reference proteome</keyword>
<dbReference type="Proteomes" id="UP000683493">
    <property type="component" value="Chromosome"/>
</dbReference>
<name>A0ABX8JLU2_9BACT</name>
<reference evidence="1 2" key="1">
    <citation type="submission" date="2021-06" db="EMBL/GenBank/DDBJ databases">
        <title>Gemonas diversity in paddy soil.</title>
        <authorList>
            <person name="Liu G."/>
        </authorList>
    </citation>
    <scope>NUCLEOTIDE SEQUENCE [LARGE SCALE GENOMIC DNA]</scope>
    <source>
        <strain evidence="1 2">RG29</strain>
    </source>
</reference>
<dbReference type="EMBL" id="CP076724">
    <property type="protein sequence ID" value="QWV98639.1"/>
    <property type="molecule type" value="Genomic_DNA"/>
</dbReference>
<sequence>MEKFDVVIEQIIDSSKSKKVALAIAERVKHILVHAMPEGYEEIDIDLDTLIYTISYVRNNIKKWNTLDGDYKVLKRMLELQKMFYMMSDSYDPHQSISYKKYIDNYEIIYNELCQNLSELDAFKFMFNANLGRPLATSILEIDKYHDALKIAVKSLYKLLVDEVLQEVKGLGPFLKFHNEVVGAEDAWSKTLDEWVVYGKIYASIKVARKSKAETIREIMKGSSEKPVFFNINDMDNATHKLDGHLAEAEALVASAVAGTFPY</sequence>
<organism evidence="1 2">
    <name type="scientific">Geomonas diazotrophica</name>
    <dbReference type="NCBI Taxonomy" id="2843197"/>
    <lineage>
        <taxon>Bacteria</taxon>
        <taxon>Pseudomonadati</taxon>
        <taxon>Thermodesulfobacteriota</taxon>
        <taxon>Desulfuromonadia</taxon>
        <taxon>Geobacterales</taxon>
        <taxon>Geobacteraceae</taxon>
        <taxon>Geomonas</taxon>
    </lineage>
</organism>
<accession>A0ABX8JLU2</accession>
<proteinExistence type="predicted"/>
<protein>
    <recommendedName>
        <fullName evidence="3">Cthe-2314-like HEPN domain-containing protein</fullName>
    </recommendedName>
</protein>
<gene>
    <name evidence="1" type="ORF">KP005_04955</name>
</gene>